<feature type="repeat" description="ANK" evidence="6">
    <location>
        <begin position="143"/>
        <end position="175"/>
    </location>
</feature>
<dbReference type="PROSITE" id="PS50088">
    <property type="entry name" value="ANK_REPEAT"/>
    <property type="match status" value="6"/>
</dbReference>
<evidence type="ECO:0000256" key="1">
    <source>
        <dbReference type="ARBA" id="ARBA00022723"/>
    </source>
</evidence>
<feature type="repeat" description="ANK" evidence="6">
    <location>
        <begin position="108"/>
        <end position="140"/>
    </location>
</feature>
<dbReference type="Pfam" id="PF13424">
    <property type="entry name" value="TPR_12"/>
    <property type="match status" value="1"/>
</dbReference>
<dbReference type="SUPFAM" id="SSF48403">
    <property type="entry name" value="Ankyrin repeat"/>
    <property type="match status" value="1"/>
</dbReference>
<dbReference type="PROSITE" id="PS01358">
    <property type="entry name" value="ZF_RANBP2_1"/>
    <property type="match status" value="1"/>
</dbReference>
<evidence type="ECO:0000256" key="5">
    <source>
        <dbReference type="ARBA" id="ARBA00023043"/>
    </source>
</evidence>
<evidence type="ECO:0000256" key="8">
    <source>
        <dbReference type="PROSITE-ProRule" id="PRU00339"/>
    </source>
</evidence>
<feature type="repeat" description="ANK" evidence="6">
    <location>
        <begin position="354"/>
        <end position="386"/>
    </location>
</feature>
<name>A0A9N8E0K9_9STRA</name>
<keyword evidence="11" id="KW-1185">Reference proteome</keyword>
<evidence type="ECO:0000256" key="7">
    <source>
        <dbReference type="PROSITE-ProRule" id="PRU00322"/>
    </source>
</evidence>
<sequence>MNPSSSDFEMKRREVESNVHILEGLGEGGNNVSAVFAEVHGGGTPLNEACRRGGLQEVQELLWLLDTDVNAASEHGQTPLHCAAAGGFREIVILLLENGGNARAANVLGETPLHLAALNGHIQVAKVLLEQGGASSKATKRRDGQTPLHYCSYRGHVKMAMLLHFHGADLDCQAHSGLTPWDIAKIRGRRQLRTYLEQTILGEEYLLELQTAVKAGHIFKLKTSLPQGETFVNCGDHENNTLLHIAVLANGTTEMAALLLKHGADLEQENEEGLTPLDLARQSNMHDLISFLQNPPSEDSSMDSSYRMVDLRPQVPVNESMARSLLKFAEDGNLRDVVALVKSGIDPSWATSDTGESPLHMACKNGHAPVVQRLLDEGANPNAQTTVRGETPLHLAVQNGSLAIVAMLLEKGADWTILDSEERDAVELARCREKTAIQDFFEERGVGTDTEQGVGSTEDATTGEHPWACSVCTFAENPETYLSCSVCQASRPLSATPNEKQWVCATCTFANPGGANNCVLCCAPRTSDEAHTEDNDKDESKRTDLSKHTIFQHAVYKEARGTITINSMGVGFEETETTKHHSWFWEDIVSLESADGRELLQIMTEDNGKHVIKTSSADHYVIVEEATRRRSEFRVTLSRRLPTVTDNEELTCPRICNVACAERPEFLGVSVHHLENVFMAEVTMTPCLSKKSKFYEIEDLRAGSGFVREKGADVICPVDGKRGAAYVHCLEGSDHVGCATHMLSWTWSYTVQDVVETLVGFCEQNRLDPRKTYIWICCLCMNQHRVAEARDTSTDDFEKAFRGRVQGIGRILVMMTPWGDPANLQRIWCIFEIFWAIKEGCHLAVIMPPRDMDRMLVQLFSTWGRRLGERGIDNLYKALNQIDVEKADASVPEDKTRILELVRGSIGFQSLNVQVKGRLRHWVREVIEQRSTQTLEALDDDNAADRLSHAVFCKQVGDLFDLYGDSEAALTMYRQCLATREKLLVPSRLETAKAYTDVARALASLGRIDEAAELYWKAKVVHEEVLGEDHVETAEVYSHLGRLLTEMNDVDNALQLMQRCQDVQEKKFGRSRIVAVTSCRLGLLYSQNGK</sequence>
<feature type="repeat" description="ANK" evidence="6">
    <location>
        <begin position="388"/>
        <end position="420"/>
    </location>
</feature>
<proteinExistence type="predicted"/>
<evidence type="ECO:0000256" key="2">
    <source>
        <dbReference type="ARBA" id="ARBA00022737"/>
    </source>
</evidence>
<dbReference type="AlphaFoldDB" id="A0A9N8E0K9"/>
<evidence type="ECO:0000313" key="10">
    <source>
        <dbReference type="EMBL" id="CAB9510301.1"/>
    </source>
</evidence>
<dbReference type="PANTHER" id="PTHR24198:SF165">
    <property type="entry name" value="ANKYRIN REPEAT-CONTAINING PROTEIN-RELATED"/>
    <property type="match status" value="1"/>
</dbReference>
<evidence type="ECO:0000256" key="3">
    <source>
        <dbReference type="ARBA" id="ARBA00022771"/>
    </source>
</evidence>
<dbReference type="Gene3D" id="1.25.40.20">
    <property type="entry name" value="Ankyrin repeat-containing domain"/>
    <property type="match status" value="4"/>
</dbReference>
<dbReference type="SMART" id="SM00248">
    <property type="entry name" value="ANK"/>
    <property type="match status" value="8"/>
</dbReference>
<dbReference type="PROSITE" id="PS50297">
    <property type="entry name" value="ANK_REP_REGION"/>
    <property type="match status" value="6"/>
</dbReference>
<feature type="domain" description="RanBP2-type" evidence="9">
    <location>
        <begin position="498"/>
        <end position="527"/>
    </location>
</feature>
<dbReference type="Gene3D" id="2.30.30.380">
    <property type="entry name" value="Zn-finger domain of Sec23/24"/>
    <property type="match status" value="1"/>
</dbReference>
<keyword evidence="8" id="KW-0802">TPR repeat</keyword>
<evidence type="ECO:0000256" key="6">
    <source>
        <dbReference type="PROSITE-ProRule" id="PRU00023"/>
    </source>
</evidence>
<dbReference type="OrthoDB" id="194358at2759"/>
<reference evidence="10" key="1">
    <citation type="submission" date="2020-06" db="EMBL/GenBank/DDBJ databases">
        <authorList>
            <consortium name="Plant Systems Biology data submission"/>
        </authorList>
    </citation>
    <scope>NUCLEOTIDE SEQUENCE</scope>
    <source>
        <strain evidence="10">D6</strain>
    </source>
</reference>
<dbReference type="GO" id="GO:0008270">
    <property type="term" value="F:zinc ion binding"/>
    <property type="evidence" value="ECO:0007669"/>
    <property type="project" value="UniProtKB-KW"/>
</dbReference>
<dbReference type="Proteomes" id="UP001153069">
    <property type="component" value="Unassembled WGS sequence"/>
</dbReference>
<dbReference type="PANTHER" id="PTHR24198">
    <property type="entry name" value="ANKYRIN REPEAT AND PROTEIN KINASE DOMAIN-CONTAINING PROTEIN"/>
    <property type="match status" value="1"/>
</dbReference>
<dbReference type="InterPro" id="IPR001876">
    <property type="entry name" value="Znf_RanBP2"/>
</dbReference>
<dbReference type="PROSITE" id="PS50199">
    <property type="entry name" value="ZF_RANBP2_2"/>
    <property type="match status" value="1"/>
</dbReference>
<keyword evidence="1" id="KW-0479">Metal-binding</keyword>
<keyword evidence="3 7" id="KW-0863">Zinc-finger</keyword>
<dbReference type="SUPFAM" id="SSF48452">
    <property type="entry name" value="TPR-like"/>
    <property type="match status" value="1"/>
</dbReference>
<keyword evidence="4" id="KW-0862">Zinc</keyword>
<evidence type="ECO:0000256" key="4">
    <source>
        <dbReference type="ARBA" id="ARBA00022833"/>
    </source>
</evidence>
<dbReference type="InterPro" id="IPR019734">
    <property type="entry name" value="TPR_rpt"/>
</dbReference>
<dbReference type="SMART" id="SM00547">
    <property type="entry name" value="ZnF_RBZ"/>
    <property type="match status" value="2"/>
</dbReference>
<keyword evidence="2" id="KW-0677">Repeat</keyword>
<evidence type="ECO:0000259" key="9">
    <source>
        <dbReference type="PROSITE" id="PS50199"/>
    </source>
</evidence>
<feature type="repeat" description="TPR" evidence="8">
    <location>
        <begin position="1034"/>
        <end position="1067"/>
    </location>
</feature>
<feature type="repeat" description="ANK" evidence="6">
    <location>
        <begin position="75"/>
        <end position="107"/>
    </location>
</feature>
<dbReference type="PROSITE" id="PS50005">
    <property type="entry name" value="TPR"/>
    <property type="match status" value="1"/>
</dbReference>
<evidence type="ECO:0000313" key="11">
    <source>
        <dbReference type="Proteomes" id="UP001153069"/>
    </source>
</evidence>
<dbReference type="InterPro" id="IPR036770">
    <property type="entry name" value="Ankyrin_rpt-contain_sf"/>
</dbReference>
<protein>
    <submittedName>
        <fullName evidence="10">ANK</fullName>
    </submittedName>
</protein>
<accession>A0A9N8E0K9</accession>
<dbReference type="SMART" id="SM00028">
    <property type="entry name" value="TPR"/>
    <property type="match status" value="3"/>
</dbReference>
<dbReference type="PRINTS" id="PR01415">
    <property type="entry name" value="ANKYRIN"/>
</dbReference>
<comment type="caution">
    <text evidence="10">The sequence shown here is derived from an EMBL/GenBank/DDBJ whole genome shotgun (WGS) entry which is preliminary data.</text>
</comment>
<dbReference type="EMBL" id="CAICTM010000429">
    <property type="protein sequence ID" value="CAB9510301.1"/>
    <property type="molecule type" value="Genomic_DNA"/>
</dbReference>
<dbReference type="Pfam" id="PF12796">
    <property type="entry name" value="Ank_2"/>
    <property type="match status" value="3"/>
</dbReference>
<dbReference type="Pfam" id="PF00023">
    <property type="entry name" value="Ank"/>
    <property type="match status" value="1"/>
</dbReference>
<dbReference type="Gene3D" id="1.25.40.10">
    <property type="entry name" value="Tetratricopeptide repeat domain"/>
    <property type="match status" value="1"/>
</dbReference>
<keyword evidence="5 6" id="KW-0040">ANK repeat</keyword>
<organism evidence="10 11">
    <name type="scientific">Seminavis robusta</name>
    <dbReference type="NCBI Taxonomy" id="568900"/>
    <lineage>
        <taxon>Eukaryota</taxon>
        <taxon>Sar</taxon>
        <taxon>Stramenopiles</taxon>
        <taxon>Ochrophyta</taxon>
        <taxon>Bacillariophyta</taxon>
        <taxon>Bacillariophyceae</taxon>
        <taxon>Bacillariophycidae</taxon>
        <taxon>Naviculales</taxon>
        <taxon>Naviculaceae</taxon>
        <taxon>Seminavis</taxon>
    </lineage>
</organism>
<gene>
    <name evidence="10" type="ORF">SEMRO_430_G141280.1</name>
</gene>
<dbReference type="InterPro" id="IPR002110">
    <property type="entry name" value="Ankyrin_rpt"/>
</dbReference>
<feature type="repeat" description="ANK" evidence="6">
    <location>
        <begin position="238"/>
        <end position="271"/>
    </location>
</feature>
<dbReference type="InterPro" id="IPR011990">
    <property type="entry name" value="TPR-like_helical_dom_sf"/>
</dbReference>